<sequence>MQWDKTLATIAVYPRAYKKDTLQVLDRFKLAQQDDAEDARAAHHVPSFAE</sequence>
<dbReference type="RefSeq" id="XP_027616381.1">
    <property type="nucleotide sequence ID" value="XM_027760580.1"/>
</dbReference>
<dbReference type="Proteomes" id="UP000287166">
    <property type="component" value="Unassembled WGS sequence"/>
</dbReference>
<proteinExistence type="predicted"/>
<dbReference type="GeneID" id="38782385"/>
<evidence type="ECO:0000313" key="1">
    <source>
        <dbReference type="EMBL" id="GBE85468.1"/>
    </source>
</evidence>
<evidence type="ECO:0000313" key="2">
    <source>
        <dbReference type="Proteomes" id="UP000287166"/>
    </source>
</evidence>
<organism evidence="1 2">
    <name type="scientific">Sparassis crispa</name>
    <dbReference type="NCBI Taxonomy" id="139825"/>
    <lineage>
        <taxon>Eukaryota</taxon>
        <taxon>Fungi</taxon>
        <taxon>Dikarya</taxon>
        <taxon>Basidiomycota</taxon>
        <taxon>Agaricomycotina</taxon>
        <taxon>Agaricomycetes</taxon>
        <taxon>Polyporales</taxon>
        <taxon>Sparassidaceae</taxon>
        <taxon>Sparassis</taxon>
    </lineage>
</organism>
<keyword evidence="2" id="KW-1185">Reference proteome</keyword>
<comment type="caution">
    <text evidence="1">The sequence shown here is derived from an EMBL/GenBank/DDBJ whole genome shotgun (WGS) entry which is preliminary data.</text>
</comment>
<protein>
    <submittedName>
        <fullName evidence="1">Uncharacterized protein</fullName>
    </submittedName>
</protein>
<gene>
    <name evidence="1" type="ORF">SCP_0706550</name>
</gene>
<reference evidence="1 2" key="1">
    <citation type="journal article" date="2018" name="Sci. Rep.">
        <title>Genome sequence of the cauliflower mushroom Sparassis crispa (Hanabiratake) and its association with beneficial usage.</title>
        <authorList>
            <person name="Kiyama R."/>
            <person name="Furutani Y."/>
            <person name="Kawaguchi K."/>
            <person name="Nakanishi T."/>
        </authorList>
    </citation>
    <scope>NUCLEOTIDE SEQUENCE [LARGE SCALE GENOMIC DNA]</scope>
</reference>
<name>A0A401GTB3_9APHY</name>
<dbReference type="EMBL" id="BFAD01000007">
    <property type="protein sequence ID" value="GBE85468.1"/>
    <property type="molecule type" value="Genomic_DNA"/>
</dbReference>
<accession>A0A401GTB3</accession>
<dbReference type="AlphaFoldDB" id="A0A401GTB3"/>
<dbReference type="InParanoid" id="A0A401GTB3"/>